<dbReference type="InterPro" id="IPR005474">
    <property type="entry name" value="Transketolase_N"/>
</dbReference>
<dbReference type="InterPro" id="IPR029061">
    <property type="entry name" value="THDP-binding"/>
</dbReference>
<proteinExistence type="predicted"/>
<evidence type="ECO:0000259" key="1">
    <source>
        <dbReference type="Pfam" id="PF00456"/>
    </source>
</evidence>
<name>A0AAP0CJV6_9ASTR</name>
<dbReference type="Gene3D" id="3.40.50.970">
    <property type="match status" value="1"/>
</dbReference>
<dbReference type="GO" id="GO:0005829">
    <property type="term" value="C:cytosol"/>
    <property type="evidence" value="ECO:0007669"/>
    <property type="project" value="TreeGrafter"/>
</dbReference>
<dbReference type="AlphaFoldDB" id="A0AAP0CJV6"/>
<dbReference type="EMBL" id="JBCNJP010000023">
    <property type="protein sequence ID" value="KAK9058045.1"/>
    <property type="molecule type" value="Genomic_DNA"/>
</dbReference>
<dbReference type="GO" id="GO:0004802">
    <property type="term" value="F:transketolase activity"/>
    <property type="evidence" value="ECO:0007669"/>
    <property type="project" value="TreeGrafter"/>
</dbReference>
<reference evidence="2 3" key="1">
    <citation type="submission" date="2024-04" db="EMBL/GenBank/DDBJ databases">
        <title>The reference genome of an endangered Asteraceae, Deinandra increscens subsp. villosa, native to the Central Coast of California.</title>
        <authorList>
            <person name="Guilliams M."/>
            <person name="Hasenstab-Lehman K."/>
            <person name="Meyer R."/>
            <person name="Mcevoy S."/>
        </authorList>
    </citation>
    <scope>NUCLEOTIDE SEQUENCE [LARGE SCALE GENOMIC DNA]</scope>
    <source>
        <tissue evidence="2">Leaf</tissue>
    </source>
</reference>
<evidence type="ECO:0000313" key="3">
    <source>
        <dbReference type="Proteomes" id="UP001408789"/>
    </source>
</evidence>
<evidence type="ECO:0000313" key="2">
    <source>
        <dbReference type="EMBL" id="KAK9058045.1"/>
    </source>
</evidence>
<dbReference type="GO" id="GO:0006098">
    <property type="term" value="P:pentose-phosphate shunt"/>
    <property type="evidence" value="ECO:0007669"/>
    <property type="project" value="TreeGrafter"/>
</dbReference>
<gene>
    <name evidence="2" type="ORF">SSX86_022885</name>
</gene>
<protein>
    <recommendedName>
        <fullName evidence="1">Transketolase N-terminal domain-containing protein</fullName>
    </recommendedName>
</protein>
<comment type="caution">
    <text evidence="2">The sequence shown here is derived from an EMBL/GenBank/DDBJ whole genome shotgun (WGS) entry which is preliminary data.</text>
</comment>
<organism evidence="2 3">
    <name type="scientific">Deinandra increscens subsp. villosa</name>
    <dbReference type="NCBI Taxonomy" id="3103831"/>
    <lineage>
        <taxon>Eukaryota</taxon>
        <taxon>Viridiplantae</taxon>
        <taxon>Streptophyta</taxon>
        <taxon>Embryophyta</taxon>
        <taxon>Tracheophyta</taxon>
        <taxon>Spermatophyta</taxon>
        <taxon>Magnoliopsida</taxon>
        <taxon>eudicotyledons</taxon>
        <taxon>Gunneridae</taxon>
        <taxon>Pentapetalae</taxon>
        <taxon>asterids</taxon>
        <taxon>campanulids</taxon>
        <taxon>Asterales</taxon>
        <taxon>Asteraceae</taxon>
        <taxon>Asteroideae</taxon>
        <taxon>Heliantheae alliance</taxon>
        <taxon>Madieae</taxon>
        <taxon>Madiinae</taxon>
        <taxon>Deinandra</taxon>
    </lineage>
</organism>
<accession>A0AAP0CJV6</accession>
<dbReference type="Pfam" id="PF00456">
    <property type="entry name" value="Transketolase_N"/>
    <property type="match status" value="1"/>
</dbReference>
<dbReference type="PANTHER" id="PTHR43522:SF17">
    <property type="entry name" value="TRANSKETOLASE, CHLOROPLASTIC"/>
    <property type="match status" value="1"/>
</dbReference>
<sequence length="308" mass="33792">MDTPSDSRRSLPSKDSAIGFAAARRSSPSIVRVKRSSNIETVVGKENGGLGDTVYCEVCQMAVNIVFSTEKHLAARYNKPDAEIVDHYTYCILGDGCQMEGISNEACSLAGHWGLGKLIAFYDDNHISIDGDTEIAFSENVDKRFEALGWHIIWVKNGNTGYDEIRDAIKEAKTVTDKPTLIKVTTTIGFGSPNKVNSYSVHGAALGAKEVDATRQNLGWPYEPFHVPDEVKKHWSRHTPDGAALEAEWNAKFSAYESKYPEDAAELKSIVTGVFPAGWEKALPELAGLPTMELIHKDGTHPTNTFIC</sequence>
<dbReference type="PANTHER" id="PTHR43522">
    <property type="entry name" value="TRANSKETOLASE"/>
    <property type="match status" value="1"/>
</dbReference>
<dbReference type="InterPro" id="IPR033247">
    <property type="entry name" value="Transketolase_fam"/>
</dbReference>
<feature type="domain" description="Transketolase N-terminal" evidence="1">
    <location>
        <begin position="67"/>
        <end position="276"/>
    </location>
</feature>
<keyword evidence="3" id="KW-1185">Reference proteome</keyword>
<dbReference type="Proteomes" id="UP001408789">
    <property type="component" value="Unassembled WGS sequence"/>
</dbReference>
<dbReference type="SUPFAM" id="SSF52518">
    <property type="entry name" value="Thiamin diphosphate-binding fold (THDP-binding)"/>
    <property type="match status" value="1"/>
</dbReference>